<accession>K9WJI3</accession>
<dbReference type="EC" id="2.7.13.3" evidence="2"/>
<dbReference type="SMART" id="SM00387">
    <property type="entry name" value="HATPase_c"/>
    <property type="match status" value="1"/>
</dbReference>
<dbReference type="InterPro" id="IPR003594">
    <property type="entry name" value="HATPase_dom"/>
</dbReference>
<dbReference type="Pfam" id="PF02518">
    <property type="entry name" value="HATPase_c"/>
    <property type="match status" value="1"/>
</dbReference>
<dbReference type="Proteomes" id="UP000010471">
    <property type="component" value="Chromosome"/>
</dbReference>
<dbReference type="RefSeq" id="WP_015184112.1">
    <property type="nucleotide sequence ID" value="NC_019738.1"/>
</dbReference>
<dbReference type="STRING" id="1173027.Mic7113_4277"/>
<evidence type="ECO:0000259" key="6">
    <source>
        <dbReference type="PROSITE" id="PS50109"/>
    </source>
</evidence>
<dbReference type="EMBL" id="CP003630">
    <property type="protein sequence ID" value="AFZ19976.1"/>
    <property type="molecule type" value="Genomic_DNA"/>
</dbReference>
<dbReference type="InterPro" id="IPR004358">
    <property type="entry name" value="Sig_transdc_His_kin-like_C"/>
</dbReference>
<evidence type="ECO:0000313" key="8">
    <source>
        <dbReference type="Proteomes" id="UP000010471"/>
    </source>
</evidence>
<evidence type="ECO:0000256" key="4">
    <source>
        <dbReference type="ARBA" id="ARBA00022777"/>
    </source>
</evidence>
<evidence type="ECO:0000256" key="5">
    <source>
        <dbReference type="ARBA" id="ARBA00023012"/>
    </source>
</evidence>
<dbReference type="CDD" id="cd00075">
    <property type="entry name" value="HATPase"/>
    <property type="match status" value="1"/>
</dbReference>
<gene>
    <name evidence="7" type="ORF">Mic7113_4277</name>
</gene>
<protein>
    <recommendedName>
        <fullName evidence="2">histidine kinase</fullName>
        <ecNumber evidence="2">2.7.13.3</ecNumber>
    </recommendedName>
</protein>
<keyword evidence="3" id="KW-0808">Transferase</keyword>
<dbReference type="PROSITE" id="PS50109">
    <property type="entry name" value="HIS_KIN"/>
    <property type="match status" value="1"/>
</dbReference>
<dbReference type="PRINTS" id="PR00344">
    <property type="entry name" value="BCTRLSENSOR"/>
</dbReference>
<evidence type="ECO:0000313" key="7">
    <source>
        <dbReference type="EMBL" id="AFZ19976.1"/>
    </source>
</evidence>
<dbReference type="eggNOG" id="COG5002">
    <property type="taxonomic scope" value="Bacteria"/>
</dbReference>
<dbReference type="AlphaFoldDB" id="K9WJI3"/>
<dbReference type="HOGENOM" id="CLU_000445_89_31_3"/>
<dbReference type="GO" id="GO:0000160">
    <property type="term" value="P:phosphorelay signal transduction system"/>
    <property type="evidence" value="ECO:0007669"/>
    <property type="project" value="UniProtKB-KW"/>
</dbReference>
<keyword evidence="4 7" id="KW-0418">Kinase</keyword>
<evidence type="ECO:0000256" key="1">
    <source>
        <dbReference type="ARBA" id="ARBA00000085"/>
    </source>
</evidence>
<dbReference type="PANTHER" id="PTHR43711:SF26">
    <property type="entry name" value="SENSOR HISTIDINE KINASE RCSC"/>
    <property type="match status" value="1"/>
</dbReference>
<keyword evidence="8" id="KW-1185">Reference proteome</keyword>
<dbReference type="PANTHER" id="PTHR43711">
    <property type="entry name" value="TWO-COMPONENT HISTIDINE KINASE"/>
    <property type="match status" value="1"/>
</dbReference>
<feature type="domain" description="Histidine kinase" evidence="6">
    <location>
        <begin position="6"/>
        <end position="100"/>
    </location>
</feature>
<reference evidence="7 8" key="1">
    <citation type="submission" date="2012-06" db="EMBL/GenBank/DDBJ databases">
        <title>Finished chromosome of genome of Microcoleus sp. PCC 7113.</title>
        <authorList>
            <consortium name="US DOE Joint Genome Institute"/>
            <person name="Gugger M."/>
            <person name="Coursin T."/>
            <person name="Rippka R."/>
            <person name="Tandeau De Marsac N."/>
            <person name="Huntemann M."/>
            <person name="Wei C.-L."/>
            <person name="Han J."/>
            <person name="Detter J.C."/>
            <person name="Han C."/>
            <person name="Tapia R."/>
            <person name="Chen A."/>
            <person name="Kyrpides N."/>
            <person name="Mavromatis K."/>
            <person name="Markowitz V."/>
            <person name="Szeto E."/>
            <person name="Ivanova N."/>
            <person name="Pagani I."/>
            <person name="Pati A."/>
            <person name="Goodwin L."/>
            <person name="Nordberg H.P."/>
            <person name="Cantor M.N."/>
            <person name="Hua S.X."/>
            <person name="Woyke T."/>
            <person name="Kerfeld C.A."/>
        </authorList>
    </citation>
    <scope>NUCLEOTIDE SEQUENCE [LARGE SCALE GENOMIC DNA]</scope>
    <source>
        <strain evidence="7 8">PCC 7113</strain>
    </source>
</reference>
<dbReference type="GO" id="GO:0004673">
    <property type="term" value="F:protein histidine kinase activity"/>
    <property type="evidence" value="ECO:0007669"/>
    <property type="project" value="UniProtKB-EC"/>
</dbReference>
<dbReference type="SUPFAM" id="SSF55874">
    <property type="entry name" value="ATPase domain of HSP90 chaperone/DNA topoisomerase II/histidine kinase"/>
    <property type="match status" value="1"/>
</dbReference>
<organism evidence="7 8">
    <name type="scientific">Allocoleopsis franciscana PCC 7113</name>
    <dbReference type="NCBI Taxonomy" id="1173027"/>
    <lineage>
        <taxon>Bacteria</taxon>
        <taxon>Bacillati</taxon>
        <taxon>Cyanobacteriota</taxon>
        <taxon>Cyanophyceae</taxon>
        <taxon>Coleofasciculales</taxon>
        <taxon>Coleofasciculaceae</taxon>
        <taxon>Allocoleopsis</taxon>
        <taxon>Allocoleopsis franciscana</taxon>
    </lineage>
</organism>
<dbReference type="InterPro" id="IPR005467">
    <property type="entry name" value="His_kinase_dom"/>
</dbReference>
<dbReference type="Gene3D" id="3.30.565.10">
    <property type="entry name" value="Histidine kinase-like ATPase, C-terminal domain"/>
    <property type="match status" value="1"/>
</dbReference>
<evidence type="ECO:0000256" key="2">
    <source>
        <dbReference type="ARBA" id="ARBA00012438"/>
    </source>
</evidence>
<name>K9WJI3_9CYAN</name>
<sequence>MWQSLAVKDSPQGKKIRVDLVSQQGQAIFRIQDEGIGIPPEDRERVFETFYRASNAGTIQGTGLGLAIAKKCVDLLGGQITLESEVGVGTTVTVILPLNPIPT</sequence>
<dbReference type="InterPro" id="IPR036890">
    <property type="entry name" value="HATPase_C_sf"/>
</dbReference>
<comment type="catalytic activity">
    <reaction evidence="1">
        <text>ATP + protein L-histidine = ADP + protein N-phospho-L-histidine.</text>
        <dbReference type="EC" id="2.7.13.3"/>
    </reaction>
</comment>
<dbReference type="KEGG" id="mic:Mic7113_4277"/>
<keyword evidence="5" id="KW-0902">Two-component regulatory system</keyword>
<evidence type="ECO:0000256" key="3">
    <source>
        <dbReference type="ARBA" id="ARBA00022679"/>
    </source>
</evidence>
<dbReference type="InterPro" id="IPR050736">
    <property type="entry name" value="Sensor_HK_Regulatory"/>
</dbReference>
<proteinExistence type="predicted"/>